<organism evidence="9 10">
    <name type="scientific">Nocardioides flavescens</name>
    <dbReference type="NCBI Taxonomy" id="2691959"/>
    <lineage>
        <taxon>Bacteria</taxon>
        <taxon>Bacillati</taxon>
        <taxon>Actinomycetota</taxon>
        <taxon>Actinomycetes</taxon>
        <taxon>Propionibacteriales</taxon>
        <taxon>Nocardioidaceae</taxon>
        <taxon>Nocardioides</taxon>
    </lineage>
</organism>
<evidence type="ECO:0000256" key="8">
    <source>
        <dbReference type="SAM" id="Phobius"/>
    </source>
</evidence>
<feature type="transmembrane region" description="Helical" evidence="8">
    <location>
        <begin position="442"/>
        <end position="463"/>
    </location>
</feature>
<gene>
    <name evidence="9" type="ORF">GRQ65_11765</name>
</gene>
<keyword evidence="6 8" id="KW-0472">Membrane</keyword>
<accession>A0A6L7ES15</accession>
<evidence type="ECO:0000256" key="1">
    <source>
        <dbReference type="ARBA" id="ARBA00004141"/>
    </source>
</evidence>
<evidence type="ECO:0000313" key="10">
    <source>
        <dbReference type="Proteomes" id="UP000473325"/>
    </source>
</evidence>
<reference evidence="9 10" key="1">
    <citation type="submission" date="2019-12" db="EMBL/GenBank/DDBJ databases">
        <authorList>
            <person name="Kun Z."/>
        </authorList>
    </citation>
    <scope>NUCLEOTIDE SEQUENCE [LARGE SCALE GENOMIC DNA]</scope>
    <source>
        <strain evidence="9 10">YIM 123512</strain>
    </source>
</reference>
<keyword evidence="10" id="KW-1185">Reference proteome</keyword>
<dbReference type="RefSeq" id="WP_160878150.1">
    <property type="nucleotide sequence ID" value="NZ_WUEK01000006.1"/>
</dbReference>
<comment type="similarity">
    <text evidence="7">Belongs to the MptA/B family.</text>
</comment>
<feature type="transmembrane region" description="Helical" evidence="8">
    <location>
        <begin position="258"/>
        <end position="276"/>
    </location>
</feature>
<keyword evidence="4 8" id="KW-0812">Transmembrane</keyword>
<dbReference type="AlphaFoldDB" id="A0A6L7ES15"/>
<evidence type="ECO:0000256" key="5">
    <source>
        <dbReference type="ARBA" id="ARBA00022989"/>
    </source>
</evidence>
<comment type="subcellular location">
    <subcellularLocation>
        <location evidence="1">Membrane</location>
        <topology evidence="1">Multi-pass membrane protein</topology>
    </subcellularLocation>
</comment>
<feature type="transmembrane region" description="Helical" evidence="8">
    <location>
        <begin position="49"/>
        <end position="67"/>
    </location>
</feature>
<keyword evidence="2" id="KW-0328">Glycosyltransferase</keyword>
<proteinExistence type="inferred from homology"/>
<keyword evidence="5 8" id="KW-1133">Transmembrane helix</keyword>
<evidence type="ECO:0000313" key="9">
    <source>
        <dbReference type="EMBL" id="MXG90227.1"/>
    </source>
</evidence>
<protein>
    <submittedName>
        <fullName evidence="9">DUF2029 domain-containing protein</fullName>
    </submittedName>
</protein>
<evidence type="ECO:0000256" key="3">
    <source>
        <dbReference type="ARBA" id="ARBA00022679"/>
    </source>
</evidence>
<feature type="transmembrane region" description="Helical" evidence="8">
    <location>
        <begin position="201"/>
        <end position="218"/>
    </location>
</feature>
<dbReference type="Pfam" id="PF26314">
    <property type="entry name" value="MptA_B_family"/>
    <property type="match status" value="1"/>
</dbReference>
<feature type="transmembrane region" description="Helical" evidence="8">
    <location>
        <begin position="225"/>
        <end position="246"/>
    </location>
</feature>
<feature type="transmembrane region" description="Helical" evidence="8">
    <location>
        <begin position="352"/>
        <end position="370"/>
    </location>
</feature>
<feature type="transmembrane region" description="Helical" evidence="8">
    <location>
        <begin position="288"/>
        <end position="310"/>
    </location>
</feature>
<name>A0A6L7ES15_9ACTN</name>
<dbReference type="EMBL" id="WUEK01000006">
    <property type="protein sequence ID" value="MXG90227.1"/>
    <property type="molecule type" value="Genomic_DNA"/>
</dbReference>
<dbReference type="NCBIfam" id="NF038066">
    <property type="entry name" value="MptB"/>
    <property type="match status" value="1"/>
</dbReference>
<sequence>MLTRGVVGSVLVLAGGLVVSTLPWSTPVLHWGGFGELLRTLRGHELTRVAALLVVLSGLALLASAWLRLCRWVATGPVGALEDVRFATLVWSAPLVLAPPLFSRDGWSYAAQGMLAHLGISPYEHGPGVLTGPVVQAVDPMWMHTHTPYGPLPLVFGEVFAAQTGNPWLLVTGHRAVALLGLVMLAWAVPRLARWCGADPALASALVLASPLMVANGVAGLHNDLLMVGLMACALVLAAEHGWAWGAALGGLAAAVKVPGGVVCIGVVLVSLPVAAGLRARLRRTTGVAVVALGTLLGLGVVSGLGHGWVEGLTVPGVINTPLSLTTVVGGLGDLGARLVGLGTDPATFRDLARTLGSVVAVGVAGWVALRWDTGRRDRAVAAVALVTGALVLTSPVVHLWYLLWTVPFFAVQALTRRSAAAVVAVSVVAGMVSPLDSSLRGAWLAIAMGSVAVAAVLPFLLLTPGARERVSRLSERLPI</sequence>
<dbReference type="GO" id="GO:0005886">
    <property type="term" value="C:plasma membrane"/>
    <property type="evidence" value="ECO:0007669"/>
    <property type="project" value="UniProtKB-SubCell"/>
</dbReference>
<dbReference type="GO" id="GO:0016758">
    <property type="term" value="F:hexosyltransferase activity"/>
    <property type="evidence" value="ECO:0007669"/>
    <property type="project" value="InterPro"/>
</dbReference>
<evidence type="ECO:0000256" key="2">
    <source>
        <dbReference type="ARBA" id="ARBA00022676"/>
    </source>
</evidence>
<comment type="caution">
    <text evidence="9">The sequence shown here is derived from an EMBL/GenBank/DDBJ whole genome shotgun (WGS) entry which is preliminary data.</text>
</comment>
<dbReference type="InterPro" id="IPR049829">
    <property type="entry name" value="MptA/B-like"/>
</dbReference>
<feature type="transmembrane region" description="Helical" evidence="8">
    <location>
        <begin position="168"/>
        <end position="189"/>
    </location>
</feature>
<evidence type="ECO:0000256" key="6">
    <source>
        <dbReference type="ARBA" id="ARBA00023136"/>
    </source>
</evidence>
<feature type="transmembrane region" description="Helical" evidence="8">
    <location>
        <begin position="382"/>
        <end position="407"/>
    </location>
</feature>
<evidence type="ECO:0000256" key="7">
    <source>
        <dbReference type="ARBA" id="ARBA00043987"/>
    </source>
</evidence>
<evidence type="ECO:0000256" key="4">
    <source>
        <dbReference type="ARBA" id="ARBA00022692"/>
    </source>
</evidence>
<dbReference type="Proteomes" id="UP000473325">
    <property type="component" value="Unassembled WGS sequence"/>
</dbReference>
<keyword evidence="3" id="KW-0808">Transferase</keyword>